<keyword evidence="4" id="KW-1003">Cell membrane</keyword>
<keyword evidence="5 8" id="KW-0812">Transmembrane</keyword>
<proteinExistence type="inferred from homology"/>
<comment type="similarity">
    <text evidence="2">Belongs to the binding-protein-dependent transport system permease family. CysTW subfamily.</text>
</comment>
<keyword evidence="11" id="KW-1185">Reference proteome</keyword>
<feature type="transmembrane region" description="Helical" evidence="8">
    <location>
        <begin position="12"/>
        <end position="33"/>
    </location>
</feature>
<keyword evidence="7 8" id="KW-0472">Membrane</keyword>
<comment type="caution">
    <text evidence="10">The sequence shown here is derived from an EMBL/GenBank/DDBJ whole genome shotgun (WGS) entry which is preliminary data.</text>
</comment>
<dbReference type="PANTHER" id="PTHR42929:SF5">
    <property type="entry name" value="ABC TRANSPORTER PERMEASE PROTEIN"/>
    <property type="match status" value="1"/>
</dbReference>
<evidence type="ECO:0000256" key="4">
    <source>
        <dbReference type="ARBA" id="ARBA00022475"/>
    </source>
</evidence>
<sequence length="288" mass="31618">MRAGEKQWVGRALLVLPTAYFLLLVAYPLYILARMSFSRPETGRVFGDGFSVENYIEIFFNQVFLNSLITTARIGALVAFFTLLLAFPLAVFIWRSRSGLRNVVLLITLAPLFISVIVRAYGWMVLLSNRGVVNSALMNMGLIDRPISLIFNETGVIIGTTHVLLPFMVLPILSTLQSIDKSLEYAAASLGARPSRVSLDVIFPLVLPGVVTGLVLVFILAVGSFITPVLLGGQLVLTLPVLALQQFNATFNWALGSAYVVLLLAFVLIITLTFERLVRSSLNKGVQR</sequence>
<evidence type="ECO:0000256" key="3">
    <source>
        <dbReference type="ARBA" id="ARBA00022448"/>
    </source>
</evidence>
<dbReference type="PANTHER" id="PTHR42929">
    <property type="entry name" value="INNER MEMBRANE ABC TRANSPORTER PERMEASE PROTEIN YDCU-RELATED-RELATED"/>
    <property type="match status" value="1"/>
</dbReference>
<protein>
    <submittedName>
        <fullName evidence="10">ABC transporter permease</fullName>
    </submittedName>
</protein>
<evidence type="ECO:0000256" key="6">
    <source>
        <dbReference type="ARBA" id="ARBA00022989"/>
    </source>
</evidence>
<feature type="transmembrane region" description="Helical" evidence="8">
    <location>
        <begin position="74"/>
        <end position="94"/>
    </location>
</feature>
<evidence type="ECO:0000256" key="8">
    <source>
        <dbReference type="RuleBase" id="RU363032"/>
    </source>
</evidence>
<feature type="transmembrane region" description="Helical" evidence="8">
    <location>
        <begin position="251"/>
        <end position="274"/>
    </location>
</feature>
<evidence type="ECO:0000256" key="7">
    <source>
        <dbReference type="ARBA" id="ARBA00023136"/>
    </source>
</evidence>
<keyword evidence="3 8" id="KW-0813">Transport</keyword>
<keyword evidence="6 8" id="KW-1133">Transmembrane helix</keyword>
<dbReference type="Gene3D" id="1.10.3720.10">
    <property type="entry name" value="MetI-like"/>
    <property type="match status" value="1"/>
</dbReference>
<feature type="transmembrane region" description="Helical" evidence="8">
    <location>
        <begin position="147"/>
        <end position="173"/>
    </location>
</feature>
<dbReference type="InterPro" id="IPR000515">
    <property type="entry name" value="MetI-like"/>
</dbReference>
<accession>A0A5B0DXM6</accession>
<dbReference type="GO" id="GO:0005886">
    <property type="term" value="C:plasma membrane"/>
    <property type="evidence" value="ECO:0007669"/>
    <property type="project" value="UniProtKB-SubCell"/>
</dbReference>
<dbReference type="PROSITE" id="PS50928">
    <property type="entry name" value="ABC_TM1"/>
    <property type="match status" value="1"/>
</dbReference>
<dbReference type="RefSeq" id="WP_149300037.1">
    <property type="nucleotide sequence ID" value="NZ_VTWH01000002.1"/>
</dbReference>
<name>A0A5B0DXM6_9HYPH</name>
<dbReference type="InterPro" id="IPR035906">
    <property type="entry name" value="MetI-like_sf"/>
</dbReference>
<dbReference type="Pfam" id="PF00528">
    <property type="entry name" value="BPD_transp_1"/>
    <property type="match status" value="1"/>
</dbReference>
<evidence type="ECO:0000256" key="1">
    <source>
        <dbReference type="ARBA" id="ARBA00004651"/>
    </source>
</evidence>
<comment type="subcellular location">
    <subcellularLocation>
        <location evidence="1 8">Cell membrane</location>
        <topology evidence="1 8">Multi-pass membrane protein</topology>
    </subcellularLocation>
</comment>
<evidence type="ECO:0000313" key="10">
    <source>
        <dbReference type="EMBL" id="KAA0970762.1"/>
    </source>
</evidence>
<gene>
    <name evidence="10" type="ORF">FPY71_09800</name>
</gene>
<reference evidence="10 11" key="1">
    <citation type="submission" date="2019-08" db="EMBL/GenBank/DDBJ databases">
        <title>Aureimonas fodiniaquatilis sp. nov., isolated from a coal mine wastewater.</title>
        <authorList>
            <person name="Kim W."/>
        </authorList>
    </citation>
    <scope>NUCLEOTIDE SEQUENCE [LARGE SCALE GENOMIC DNA]</scope>
    <source>
        <strain evidence="10 11">CAU 1482</strain>
    </source>
</reference>
<dbReference type="GO" id="GO:0055085">
    <property type="term" value="P:transmembrane transport"/>
    <property type="evidence" value="ECO:0007669"/>
    <property type="project" value="InterPro"/>
</dbReference>
<dbReference type="OrthoDB" id="9807047at2"/>
<evidence type="ECO:0000313" key="11">
    <source>
        <dbReference type="Proteomes" id="UP000324738"/>
    </source>
</evidence>
<dbReference type="SUPFAM" id="SSF161098">
    <property type="entry name" value="MetI-like"/>
    <property type="match status" value="1"/>
</dbReference>
<evidence type="ECO:0000256" key="5">
    <source>
        <dbReference type="ARBA" id="ARBA00022692"/>
    </source>
</evidence>
<feature type="transmembrane region" description="Helical" evidence="8">
    <location>
        <begin position="201"/>
        <end position="231"/>
    </location>
</feature>
<dbReference type="Proteomes" id="UP000324738">
    <property type="component" value="Unassembled WGS sequence"/>
</dbReference>
<dbReference type="EMBL" id="VTWH01000002">
    <property type="protein sequence ID" value="KAA0970762.1"/>
    <property type="molecule type" value="Genomic_DNA"/>
</dbReference>
<feature type="domain" description="ABC transmembrane type-1" evidence="9">
    <location>
        <begin position="68"/>
        <end position="274"/>
    </location>
</feature>
<evidence type="ECO:0000256" key="2">
    <source>
        <dbReference type="ARBA" id="ARBA00007069"/>
    </source>
</evidence>
<dbReference type="CDD" id="cd06261">
    <property type="entry name" value="TM_PBP2"/>
    <property type="match status" value="1"/>
</dbReference>
<feature type="transmembrane region" description="Helical" evidence="8">
    <location>
        <begin position="103"/>
        <end position="127"/>
    </location>
</feature>
<organism evidence="10 11">
    <name type="scientific">Aureimonas fodinaquatilis</name>
    <dbReference type="NCBI Taxonomy" id="2565783"/>
    <lineage>
        <taxon>Bacteria</taxon>
        <taxon>Pseudomonadati</taxon>
        <taxon>Pseudomonadota</taxon>
        <taxon>Alphaproteobacteria</taxon>
        <taxon>Hyphomicrobiales</taxon>
        <taxon>Aurantimonadaceae</taxon>
        <taxon>Aureimonas</taxon>
    </lineage>
</organism>
<dbReference type="AlphaFoldDB" id="A0A5B0DXM6"/>
<evidence type="ECO:0000259" key="9">
    <source>
        <dbReference type="PROSITE" id="PS50928"/>
    </source>
</evidence>